<reference evidence="2" key="1">
    <citation type="submission" date="2023-03" db="EMBL/GenBank/DDBJ databases">
        <title>Massive genome expansion in bonnet fungi (Mycena s.s.) driven by repeated elements and novel gene families across ecological guilds.</title>
        <authorList>
            <consortium name="Lawrence Berkeley National Laboratory"/>
            <person name="Harder C.B."/>
            <person name="Miyauchi S."/>
            <person name="Viragh M."/>
            <person name="Kuo A."/>
            <person name="Thoen E."/>
            <person name="Andreopoulos B."/>
            <person name="Lu D."/>
            <person name="Skrede I."/>
            <person name="Drula E."/>
            <person name="Henrissat B."/>
            <person name="Morin E."/>
            <person name="Kohler A."/>
            <person name="Barry K."/>
            <person name="LaButti K."/>
            <person name="Morin E."/>
            <person name="Salamov A."/>
            <person name="Lipzen A."/>
            <person name="Mereny Z."/>
            <person name="Hegedus B."/>
            <person name="Baldrian P."/>
            <person name="Stursova M."/>
            <person name="Weitz H."/>
            <person name="Taylor A."/>
            <person name="Grigoriev I.V."/>
            <person name="Nagy L.G."/>
            <person name="Martin F."/>
            <person name="Kauserud H."/>
        </authorList>
    </citation>
    <scope>NUCLEOTIDE SEQUENCE</scope>
    <source>
        <strain evidence="2">9284</strain>
    </source>
</reference>
<dbReference type="InterPro" id="IPR042099">
    <property type="entry name" value="ANL_N_sf"/>
</dbReference>
<sequence length="257" mass="28141">MSDMSTCILDTFILTANDPRTSGRSPFSNVMAHDLEETLGTRPKVAFVGENHPYVFALMLAVWKIGGIFVPIDAHVPPTLLDGMLEIVKPACLYLSAVDVSNVSPASVLPVEVRVFHPENSTVPALNKRYGSGSNALDSTLSADEPCLYLFTSSASSKQNLKPVSLTPKFILTNCQSKLVWWRRMQPTANLDGTRVLGWAPLSHILSYMQDIGTATFLTAGCVQIYDKLLLLDYLSVAHWTCPGLLQLKGWSLGRTL</sequence>
<keyword evidence="3" id="KW-1185">Reference proteome</keyword>
<dbReference type="Proteomes" id="UP001221142">
    <property type="component" value="Unassembled WGS sequence"/>
</dbReference>
<accession>A0AAD7CCA6</accession>
<dbReference type="AlphaFoldDB" id="A0AAD7CCA6"/>
<proteinExistence type="predicted"/>
<comment type="caution">
    <text evidence="2">The sequence shown here is derived from an EMBL/GenBank/DDBJ whole genome shotgun (WGS) entry which is preliminary data.</text>
</comment>
<dbReference type="Gene3D" id="3.40.50.12780">
    <property type="entry name" value="N-terminal domain of ligase-like"/>
    <property type="match status" value="1"/>
</dbReference>
<evidence type="ECO:0000259" key="1">
    <source>
        <dbReference type="Pfam" id="PF00501"/>
    </source>
</evidence>
<dbReference type="EMBL" id="JARKIF010000003">
    <property type="protein sequence ID" value="KAJ7644847.1"/>
    <property type="molecule type" value="Genomic_DNA"/>
</dbReference>
<name>A0AAD7CCA6_9AGAR</name>
<dbReference type="Pfam" id="PF00501">
    <property type="entry name" value="AMP-binding"/>
    <property type="match status" value="1"/>
</dbReference>
<gene>
    <name evidence="2" type="ORF">FB45DRAFT_1021592</name>
</gene>
<dbReference type="SUPFAM" id="SSF56801">
    <property type="entry name" value="Acetyl-CoA synthetase-like"/>
    <property type="match status" value="1"/>
</dbReference>
<organism evidence="2 3">
    <name type="scientific">Roridomyces roridus</name>
    <dbReference type="NCBI Taxonomy" id="1738132"/>
    <lineage>
        <taxon>Eukaryota</taxon>
        <taxon>Fungi</taxon>
        <taxon>Dikarya</taxon>
        <taxon>Basidiomycota</taxon>
        <taxon>Agaricomycotina</taxon>
        <taxon>Agaricomycetes</taxon>
        <taxon>Agaricomycetidae</taxon>
        <taxon>Agaricales</taxon>
        <taxon>Marasmiineae</taxon>
        <taxon>Mycenaceae</taxon>
        <taxon>Roridomyces</taxon>
    </lineage>
</organism>
<dbReference type="InterPro" id="IPR000873">
    <property type="entry name" value="AMP-dep_synth/lig_dom"/>
</dbReference>
<protein>
    <submittedName>
        <fullName evidence="2">AMP-binding enzyme-domain-containing protein</fullName>
    </submittedName>
</protein>
<evidence type="ECO:0000313" key="2">
    <source>
        <dbReference type="EMBL" id="KAJ7644847.1"/>
    </source>
</evidence>
<evidence type="ECO:0000313" key="3">
    <source>
        <dbReference type="Proteomes" id="UP001221142"/>
    </source>
</evidence>
<feature type="domain" description="AMP-dependent synthetase/ligase" evidence="1">
    <location>
        <begin position="31"/>
        <end position="217"/>
    </location>
</feature>